<evidence type="ECO:0000313" key="3">
    <source>
        <dbReference type="Proteomes" id="UP001632038"/>
    </source>
</evidence>
<evidence type="ECO:0000313" key="2">
    <source>
        <dbReference type="EMBL" id="KAL3616597.1"/>
    </source>
</evidence>
<accession>A0ABD3BH58</accession>
<sequence length="47" mass="4715">MGGTLAVLVAVTVLYPLAPLQAAAVDPVLDLTCFGSVRESMAELGGP</sequence>
<protein>
    <submittedName>
        <fullName evidence="2">Uncharacterized protein</fullName>
    </submittedName>
</protein>
<dbReference type="Proteomes" id="UP001632038">
    <property type="component" value="Unassembled WGS sequence"/>
</dbReference>
<proteinExistence type="predicted"/>
<dbReference type="AlphaFoldDB" id="A0ABD3BH58"/>
<keyword evidence="1" id="KW-0732">Signal</keyword>
<evidence type="ECO:0000256" key="1">
    <source>
        <dbReference type="SAM" id="SignalP"/>
    </source>
</evidence>
<dbReference type="EMBL" id="JAVIJP010000092">
    <property type="protein sequence ID" value="KAL3616597.1"/>
    <property type="molecule type" value="Genomic_DNA"/>
</dbReference>
<gene>
    <name evidence="2" type="ORF">CASFOL_039987</name>
</gene>
<feature type="chain" id="PRO_5044748558" evidence="1">
    <location>
        <begin position="23"/>
        <end position="47"/>
    </location>
</feature>
<comment type="caution">
    <text evidence="2">The sequence shown here is derived from an EMBL/GenBank/DDBJ whole genome shotgun (WGS) entry which is preliminary data.</text>
</comment>
<reference evidence="3" key="1">
    <citation type="journal article" date="2024" name="IScience">
        <title>Strigolactones Initiate the Formation of Haustorium-like Structures in Castilleja.</title>
        <authorList>
            <person name="Buerger M."/>
            <person name="Peterson D."/>
            <person name="Chory J."/>
        </authorList>
    </citation>
    <scope>NUCLEOTIDE SEQUENCE [LARGE SCALE GENOMIC DNA]</scope>
</reference>
<organism evidence="2 3">
    <name type="scientific">Castilleja foliolosa</name>
    <dbReference type="NCBI Taxonomy" id="1961234"/>
    <lineage>
        <taxon>Eukaryota</taxon>
        <taxon>Viridiplantae</taxon>
        <taxon>Streptophyta</taxon>
        <taxon>Embryophyta</taxon>
        <taxon>Tracheophyta</taxon>
        <taxon>Spermatophyta</taxon>
        <taxon>Magnoliopsida</taxon>
        <taxon>eudicotyledons</taxon>
        <taxon>Gunneridae</taxon>
        <taxon>Pentapetalae</taxon>
        <taxon>asterids</taxon>
        <taxon>lamiids</taxon>
        <taxon>Lamiales</taxon>
        <taxon>Orobanchaceae</taxon>
        <taxon>Pedicularideae</taxon>
        <taxon>Castillejinae</taxon>
        <taxon>Castilleja</taxon>
    </lineage>
</organism>
<keyword evidence="3" id="KW-1185">Reference proteome</keyword>
<feature type="signal peptide" evidence="1">
    <location>
        <begin position="1"/>
        <end position="22"/>
    </location>
</feature>
<name>A0ABD3BH58_9LAMI</name>